<organism evidence="1 2">
    <name type="scientific">Glaciihabitans tibetensis</name>
    <dbReference type="NCBI Taxonomy" id="1266600"/>
    <lineage>
        <taxon>Bacteria</taxon>
        <taxon>Bacillati</taxon>
        <taxon>Actinomycetota</taxon>
        <taxon>Actinomycetes</taxon>
        <taxon>Micrococcales</taxon>
        <taxon>Microbacteriaceae</taxon>
        <taxon>Glaciihabitans</taxon>
    </lineage>
</organism>
<dbReference type="SUPFAM" id="SSF52540">
    <property type="entry name" value="P-loop containing nucleoside triphosphate hydrolases"/>
    <property type="match status" value="1"/>
</dbReference>
<reference evidence="1 2" key="1">
    <citation type="submission" date="2018-03" db="EMBL/GenBank/DDBJ databases">
        <title>Genomic Encyclopedia of Type Strains, Phase III (KMG-III): the genomes of soil and plant-associated and newly described type strains.</title>
        <authorList>
            <person name="Whitman W."/>
        </authorList>
    </citation>
    <scope>NUCLEOTIDE SEQUENCE [LARGE SCALE GENOMIC DNA]</scope>
    <source>
        <strain evidence="1 2">CGMCC 1.12484</strain>
    </source>
</reference>
<dbReference type="OrthoDB" id="3237545at2"/>
<evidence type="ECO:0000313" key="1">
    <source>
        <dbReference type="EMBL" id="PRY70060.1"/>
    </source>
</evidence>
<dbReference type="NCBIfam" id="NF005115">
    <property type="entry name" value="PRK06547.1"/>
    <property type="match status" value="1"/>
</dbReference>
<keyword evidence="2" id="KW-1185">Reference proteome</keyword>
<dbReference type="Proteomes" id="UP000237983">
    <property type="component" value="Unassembled WGS sequence"/>
</dbReference>
<evidence type="ECO:0000313" key="2">
    <source>
        <dbReference type="Proteomes" id="UP000237983"/>
    </source>
</evidence>
<dbReference type="AlphaFoldDB" id="A0A2T0VIK0"/>
<proteinExistence type="predicted"/>
<dbReference type="EMBL" id="PVTL01000001">
    <property type="protein sequence ID" value="PRY70060.1"/>
    <property type="molecule type" value="Genomic_DNA"/>
</dbReference>
<dbReference type="RefSeq" id="WP_106208911.1">
    <property type="nucleotide sequence ID" value="NZ_PVTL01000001.1"/>
</dbReference>
<protein>
    <recommendedName>
        <fullName evidence="3">Uridine kinase</fullName>
    </recommendedName>
</protein>
<evidence type="ECO:0008006" key="3">
    <source>
        <dbReference type="Google" id="ProtNLM"/>
    </source>
</evidence>
<sequence>MLTPQPRVLIDGRSGSGKTEFAALLVSAWPGAQLVRLDDLYPGWDGLEAGSAMVHTQVLRELRWRRWDWAANKPAEWHPLDPTRPIVVEGCGALSVENRRAATLGLWVELDDATRKARALARDGQAYAPHWDAWAAQEEVFLARERPRENADAIIDGADVSAAVTPWLARVALIPTPSPKRP</sequence>
<dbReference type="InterPro" id="IPR027417">
    <property type="entry name" value="P-loop_NTPase"/>
</dbReference>
<accession>A0A2T0VIK0</accession>
<name>A0A2T0VIK0_9MICO</name>
<comment type="caution">
    <text evidence="1">The sequence shown here is derived from an EMBL/GenBank/DDBJ whole genome shotgun (WGS) entry which is preliminary data.</text>
</comment>
<gene>
    <name evidence="1" type="ORF">B0I08_101183</name>
</gene>
<dbReference type="Gene3D" id="3.40.50.300">
    <property type="entry name" value="P-loop containing nucleotide triphosphate hydrolases"/>
    <property type="match status" value="1"/>
</dbReference>